<sequence>MAVIDIIGSGHMARGIAIRMLKGNNTVRILGRNGTQLRDLVESLGPGASGAYAGNPLEARIVVLAVPHGQAKPVILEYADAMDGKIVVDISNPLDYTTMDRLTTAPGKSAAEEVAELLGGRSEVVKAFNTTFARTLETGIVAGQPLDVLIAGDSEGAKEEISALVAAGGMRPIDVGPLRRARELEAIMLLVSGLQVNPEHVHFNWDTALKILP</sequence>
<organism evidence="3 4">
    <name type="scientific">Arthrobacter mangrovi</name>
    <dbReference type="NCBI Taxonomy" id="2966350"/>
    <lineage>
        <taxon>Bacteria</taxon>
        <taxon>Bacillati</taxon>
        <taxon>Actinomycetota</taxon>
        <taxon>Actinomycetes</taxon>
        <taxon>Micrococcales</taxon>
        <taxon>Micrococcaceae</taxon>
        <taxon>Arthrobacter</taxon>
    </lineage>
</organism>
<keyword evidence="1" id="KW-0560">Oxidoreductase</keyword>
<evidence type="ECO:0000313" key="4">
    <source>
        <dbReference type="Proteomes" id="UP001209654"/>
    </source>
</evidence>
<name>A0ABQ5MTC7_9MICC</name>
<gene>
    <name evidence="3" type="ORF">AHIS1636_16800</name>
</gene>
<proteinExistence type="predicted"/>
<dbReference type="SUPFAM" id="SSF51735">
    <property type="entry name" value="NAD(P)-binding Rossmann-fold domains"/>
    <property type="match status" value="1"/>
</dbReference>
<dbReference type="RefSeq" id="WP_264795380.1">
    <property type="nucleotide sequence ID" value="NZ_BRVS01000006.1"/>
</dbReference>
<comment type="caution">
    <text evidence="3">The sequence shown here is derived from an EMBL/GenBank/DDBJ whole genome shotgun (WGS) entry which is preliminary data.</text>
</comment>
<feature type="domain" description="Pyrroline-5-carboxylate reductase catalytic N-terminal" evidence="2">
    <location>
        <begin position="4"/>
        <end position="93"/>
    </location>
</feature>
<dbReference type="EMBL" id="BRVS01000006">
    <property type="protein sequence ID" value="GLB67241.1"/>
    <property type="molecule type" value="Genomic_DNA"/>
</dbReference>
<dbReference type="InterPro" id="IPR051267">
    <property type="entry name" value="STEAP_metalloreductase"/>
</dbReference>
<keyword evidence="4" id="KW-1185">Reference proteome</keyword>
<dbReference type="Pfam" id="PF03807">
    <property type="entry name" value="F420_oxidored"/>
    <property type="match status" value="1"/>
</dbReference>
<protein>
    <submittedName>
        <fullName evidence="3">NADP oxidoreductase</fullName>
    </submittedName>
</protein>
<reference evidence="3 4" key="1">
    <citation type="journal article" date="2023" name="Int. J. Syst. Evol. Microbiol.">
        <title>Arthrobacter mangrovi sp. nov., an actinobacterium isolated from the rhizosphere of a mangrove.</title>
        <authorList>
            <person name="Hamada M."/>
            <person name="Saitou S."/>
            <person name="Enomoto N."/>
            <person name="Nanri K."/>
            <person name="Hidaka K."/>
            <person name="Miura T."/>
            <person name="Tamura T."/>
        </authorList>
    </citation>
    <scope>NUCLEOTIDE SEQUENCE [LARGE SCALE GENOMIC DNA]</scope>
    <source>
        <strain evidence="3 4">NBRC 112813</strain>
    </source>
</reference>
<evidence type="ECO:0000259" key="2">
    <source>
        <dbReference type="Pfam" id="PF03807"/>
    </source>
</evidence>
<dbReference type="PANTHER" id="PTHR14239">
    <property type="entry name" value="DUDULIN-RELATED"/>
    <property type="match status" value="1"/>
</dbReference>
<evidence type="ECO:0000313" key="3">
    <source>
        <dbReference type="EMBL" id="GLB67241.1"/>
    </source>
</evidence>
<dbReference type="PANTHER" id="PTHR14239:SF10">
    <property type="entry name" value="REDUCTASE"/>
    <property type="match status" value="1"/>
</dbReference>
<dbReference type="Gene3D" id="3.40.50.720">
    <property type="entry name" value="NAD(P)-binding Rossmann-like Domain"/>
    <property type="match status" value="1"/>
</dbReference>
<accession>A0ABQ5MTC7</accession>
<dbReference type="InterPro" id="IPR036291">
    <property type="entry name" value="NAD(P)-bd_dom_sf"/>
</dbReference>
<dbReference type="Proteomes" id="UP001209654">
    <property type="component" value="Unassembled WGS sequence"/>
</dbReference>
<evidence type="ECO:0000256" key="1">
    <source>
        <dbReference type="ARBA" id="ARBA00023002"/>
    </source>
</evidence>
<dbReference type="InterPro" id="IPR028939">
    <property type="entry name" value="P5C_Rdtase_cat_N"/>
</dbReference>